<evidence type="ECO:0000313" key="1">
    <source>
        <dbReference type="EMBL" id="CCD04682.1"/>
    </source>
</evidence>
<dbReference type="GO" id="GO:0008168">
    <property type="term" value="F:methyltransferase activity"/>
    <property type="evidence" value="ECO:0007669"/>
    <property type="project" value="UniProtKB-KW"/>
</dbReference>
<dbReference type="Gene3D" id="3.40.50.150">
    <property type="entry name" value="Vaccinia Virus protein VP39"/>
    <property type="match status" value="1"/>
</dbReference>
<reference evidence="1 2" key="1">
    <citation type="submission" date="2011-07" db="EMBL/GenBank/DDBJ databases">
        <authorList>
            <person name="Genoscope - CEA"/>
        </authorList>
    </citation>
    <scope>NUCLEOTIDE SEQUENCE [LARGE SCALE GENOMIC DNA]</scope>
    <source>
        <strain evidence="2">lorraine</strain>
    </source>
</reference>
<keyword evidence="1" id="KW-0489">Methyltransferase</keyword>
<evidence type="ECO:0000313" key="2">
    <source>
        <dbReference type="Proteomes" id="UP000010102"/>
    </source>
</evidence>
<gene>
    <name evidence="1" type="ORF">LPO_0587</name>
</gene>
<dbReference type="InterPro" id="IPR029063">
    <property type="entry name" value="SAM-dependent_MTases_sf"/>
</dbReference>
<dbReference type="AlphaFoldDB" id="A0AAV2UUG5"/>
<keyword evidence="1" id="KW-0808">Transferase</keyword>
<accession>A0AAV2UUG5</accession>
<name>A0AAV2UUG5_LEGPN</name>
<dbReference type="KEGG" id="lpo:LPO_0587"/>
<sequence length="275" mass="32034">MRNHYMSMYDKRQFFKTYFSSASEKSILVKLLDKRFHPPFHTANILDLGCHDGALMKNIVNAYAKRLPEKLVITGVDPSLQAIKEYAKADFPIPVQTNTFAGTAEDYFDVCTDHFDWIFASQCLYWSPDLPKIIKQIHEAGDSSLIVIRGCHGIYEIQSQFRHYIGNHLEKFYTDKEVEMALRSQKILFQKESLSTSIRLPDKDSIELKWLILFFLQMEEESLGDKIFCEVRDWITSRTSGSIHHEVHFFWLGDAIFTGDYNMNFPVKSKKNFMG</sequence>
<dbReference type="SUPFAM" id="SSF53335">
    <property type="entry name" value="S-adenosyl-L-methionine-dependent methyltransferases"/>
    <property type="match status" value="1"/>
</dbReference>
<proteinExistence type="predicted"/>
<protein>
    <submittedName>
        <fullName evidence="1">Methyltransferase</fullName>
    </submittedName>
</protein>
<dbReference type="Proteomes" id="UP000010102">
    <property type="component" value="Chromosome"/>
</dbReference>
<organism evidence="1 2">
    <name type="scientific">Legionella pneumophila subsp. pneumophila</name>
    <dbReference type="NCBI Taxonomy" id="91891"/>
    <lineage>
        <taxon>Bacteria</taxon>
        <taxon>Pseudomonadati</taxon>
        <taxon>Pseudomonadota</taxon>
        <taxon>Gammaproteobacteria</taxon>
        <taxon>Legionellales</taxon>
        <taxon>Legionellaceae</taxon>
        <taxon>Legionella</taxon>
    </lineage>
</organism>
<dbReference type="EMBL" id="FQ958210">
    <property type="protein sequence ID" value="CCD04682.1"/>
    <property type="molecule type" value="Genomic_DNA"/>
</dbReference>
<dbReference type="Pfam" id="PF13489">
    <property type="entry name" value="Methyltransf_23"/>
    <property type="match status" value="1"/>
</dbReference>
<dbReference type="GO" id="GO:0032259">
    <property type="term" value="P:methylation"/>
    <property type="evidence" value="ECO:0007669"/>
    <property type="project" value="UniProtKB-KW"/>
</dbReference>